<keyword evidence="8" id="KW-1185">Reference proteome</keyword>
<keyword evidence="5 6" id="KW-0472">Membrane</keyword>
<feature type="transmembrane region" description="Helical" evidence="6">
    <location>
        <begin position="155"/>
        <end position="177"/>
    </location>
</feature>
<comment type="subcellular location">
    <subcellularLocation>
        <location evidence="1">Membrane</location>
        <topology evidence="1">Multi-pass membrane protein</topology>
    </subcellularLocation>
</comment>
<feature type="transmembrane region" description="Helical" evidence="6">
    <location>
        <begin position="343"/>
        <end position="369"/>
    </location>
</feature>
<dbReference type="InterPro" id="IPR011701">
    <property type="entry name" value="MFS"/>
</dbReference>
<evidence type="ECO:0000256" key="3">
    <source>
        <dbReference type="ARBA" id="ARBA00022692"/>
    </source>
</evidence>
<feature type="transmembrane region" description="Helical" evidence="6">
    <location>
        <begin position="390"/>
        <end position="413"/>
    </location>
</feature>
<proteinExistence type="inferred from homology"/>
<comment type="similarity">
    <text evidence="2">Belongs to the major facilitator superfamily. Nitrate/nitrite porter (TC 2.A.1.8) family.</text>
</comment>
<dbReference type="InterPro" id="IPR036259">
    <property type="entry name" value="MFS_trans_sf"/>
</dbReference>
<dbReference type="Proteomes" id="UP000274822">
    <property type="component" value="Unassembled WGS sequence"/>
</dbReference>
<feature type="transmembrane region" description="Helical" evidence="6">
    <location>
        <begin position="32"/>
        <end position="54"/>
    </location>
</feature>
<evidence type="ECO:0000256" key="2">
    <source>
        <dbReference type="ARBA" id="ARBA00008432"/>
    </source>
</evidence>
<feature type="transmembrane region" description="Helical" evidence="6">
    <location>
        <begin position="98"/>
        <end position="117"/>
    </location>
</feature>
<evidence type="ECO:0000256" key="5">
    <source>
        <dbReference type="ARBA" id="ARBA00023136"/>
    </source>
</evidence>
<dbReference type="SUPFAM" id="SSF103473">
    <property type="entry name" value="MFS general substrate transporter"/>
    <property type="match status" value="1"/>
</dbReference>
<dbReference type="GO" id="GO:0015112">
    <property type="term" value="F:nitrate transmembrane transporter activity"/>
    <property type="evidence" value="ECO:0007669"/>
    <property type="project" value="InterPro"/>
</dbReference>
<dbReference type="AlphaFoldDB" id="A0A433Q849"/>
<protein>
    <submittedName>
        <fullName evidence="7">Major facilitator superfamily domain-containing protein</fullName>
    </submittedName>
</protein>
<keyword evidence="4 6" id="KW-1133">Transmembrane helix</keyword>
<keyword evidence="3 6" id="KW-0812">Transmembrane</keyword>
<evidence type="ECO:0000313" key="8">
    <source>
        <dbReference type="Proteomes" id="UP000274822"/>
    </source>
</evidence>
<dbReference type="InterPro" id="IPR044772">
    <property type="entry name" value="NO3_transporter"/>
</dbReference>
<name>A0A433Q849_9FUNG</name>
<dbReference type="Pfam" id="PF07690">
    <property type="entry name" value="MFS_1"/>
    <property type="match status" value="1"/>
</dbReference>
<organism evidence="7 8">
    <name type="scientific">Jimgerdemannia flammicorona</name>
    <dbReference type="NCBI Taxonomy" id="994334"/>
    <lineage>
        <taxon>Eukaryota</taxon>
        <taxon>Fungi</taxon>
        <taxon>Fungi incertae sedis</taxon>
        <taxon>Mucoromycota</taxon>
        <taxon>Mucoromycotina</taxon>
        <taxon>Endogonomycetes</taxon>
        <taxon>Endogonales</taxon>
        <taxon>Endogonaceae</taxon>
        <taxon>Jimgerdemannia</taxon>
    </lineage>
</organism>
<feature type="transmembrane region" description="Helical" evidence="6">
    <location>
        <begin position="123"/>
        <end position="143"/>
    </location>
</feature>
<dbReference type="PANTHER" id="PTHR23515">
    <property type="entry name" value="HIGH-AFFINITY NITRATE TRANSPORTER 2.3"/>
    <property type="match status" value="1"/>
</dbReference>
<accession>A0A433Q849</accession>
<dbReference type="GO" id="GO:0016020">
    <property type="term" value="C:membrane"/>
    <property type="evidence" value="ECO:0007669"/>
    <property type="project" value="UniProtKB-SubCell"/>
</dbReference>
<comment type="caution">
    <text evidence="7">The sequence shown here is derived from an EMBL/GenBank/DDBJ whole genome shotgun (WGS) entry which is preliminary data.</text>
</comment>
<evidence type="ECO:0000313" key="7">
    <source>
        <dbReference type="EMBL" id="RUS25946.1"/>
    </source>
</evidence>
<feature type="transmembrane region" description="Helical" evidence="6">
    <location>
        <begin position="419"/>
        <end position="438"/>
    </location>
</feature>
<reference evidence="7 8" key="1">
    <citation type="journal article" date="2018" name="New Phytol.">
        <title>Phylogenomics of Endogonaceae and evolution of mycorrhizas within Mucoromycota.</title>
        <authorList>
            <person name="Chang Y."/>
            <person name="Desiro A."/>
            <person name="Na H."/>
            <person name="Sandor L."/>
            <person name="Lipzen A."/>
            <person name="Clum A."/>
            <person name="Barry K."/>
            <person name="Grigoriev I.V."/>
            <person name="Martin F.M."/>
            <person name="Stajich J.E."/>
            <person name="Smith M.E."/>
            <person name="Bonito G."/>
            <person name="Spatafora J.W."/>
        </authorList>
    </citation>
    <scope>NUCLEOTIDE SEQUENCE [LARGE SCALE GENOMIC DNA]</scope>
    <source>
        <strain evidence="7 8">AD002</strain>
    </source>
</reference>
<gene>
    <name evidence="7" type="ORF">BC938DRAFT_471431</name>
</gene>
<dbReference type="Gene3D" id="1.20.1250.20">
    <property type="entry name" value="MFS general substrate transporter like domains"/>
    <property type="match status" value="2"/>
</dbReference>
<sequence>MLSAFTKPIELDEEDRAINIKLNSFGKPHMRAFHLSWISFLTAFTAWFAIPPLIPTLKKELKLTDDEIGNSNLTSVGATIGARLVVGPLCDRYGPKRVMAVLLFMGAITIGLTGFVSNGTGLIAIRFFIGILGLTYLVMPLLFNGFAMVAPVGIAWRVALVVPALLCIFVGLLDYYLGDDCPEGDWFQKKKAELEKMEAPIVDEKIDIERDLERTDGKLGGEVKLASKQEISKHVGDSSKKSNTIISALSVVLKDHTVIVLMLQYACSFGLELAVDNVIGNFFYVRFGMDQTTSGMLGSIFGLLNIVSRPSGGFFADRLNKVIGQGVQGRILAQQLMTLFEGVFLIAFSYSTGSLASAIAAMILFSFFVQATCGTTFSMAPFVNREHFGLLAGLIGAGGNLGGVIFNFVFKAYGVNYEAAFKTIGVVVVCVSLLTLVARVQGEMLWMLVVKPRK</sequence>
<evidence type="ECO:0000256" key="4">
    <source>
        <dbReference type="ARBA" id="ARBA00022989"/>
    </source>
</evidence>
<dbReference type="EMBL" id="RBNJ01011596">
    <property type="protein sequence ID" value="RUS25946.1"/>
    <property type="molecule type" value="Genomic_DNA"/>
</dbReference>
<evidence type="ECO:0000256" key="1">
    <source>
        <dbReference type="ARBA" id="ARBA00004141"/>
    </source>
</evidence>
<evidence type="ECO:0000256" key="6">
    <source>
        <dbReference type="SAM" id="Phobius"/>
    </source>
</evidence>